<comment type="caution">
    <text evidence="10">The sequence shown here is derived from an EMBL/GenBank/DDBJ whole genome shotgun (WGS) entry which is preliminary data.</text>
</comment>
<dbReference type="GO" id="GO:0006865">
    <property type="term" value="P:amino acid transport"/>
    <property type="evidence" value="ECO:0007669"/>
    <property type="project" value="TreeGrafter"/>
</dbReference>
<evidence type="ECO:0000256" key="8">
    <source>
        <dbReference type="SAM" id="MobiDB-lite"/>
    </source>
</evidence>
<evidence type="ECO:0000313" key="10">
    <source>
        <dbReference type="EMBL" id="TWJ15309.1"/>
    </source>
</evidence>
<feature type="transmembrane region" description="Helical" evidence="7">
    <location>
        <begin position="205"/>
        <end position="227"/>
    </location>
</feature>
<keyword evidence="2 7" id="KW-0813">Transport</keyword>
<evidence type="ECO:0000256" key="3">
    <source>
        <dbReference type="ARBA" id="ARBA00022475"/>
    </source>
</evidence>
<gene>
    <name evidence="10" type="ORF">LX16_1009</name>
</gene>
<dbReference type="InterPro" id="IPR000515">
    <property type="entry name" value="MetI-like"/>
</dbReference>
<dbReference type="Pfam" id="PF00528">
    <property type="entry name" value="BPD_transp_1"/>
    <property type="match status" value="1"/>
</dbReference>
<proteinExistence type="inferred from homology"/>
<dbReference type="PANTHER" id="PTHR30614">
    <property type="entry name" value="MEMBRANE COMPONENT OF AMINO ACID ABC TRANSPORTER"/>
    <property type="match status" value="1"/>
</dbReference>
<feature type="transmembrane region" description="Helical" evidence="7">
    <location>
        <begin position="67"/>
        <end position="94"/>
    </location>
</feature>
<sequence>MSNKPHSTVLFDALGPRGRKRAHTASLVSGVVLLGVLGWAGYALYEQAFFEQSRWVNPLDVLIIENAWIPALLSTLQAFALGSVGALVLGVIVGMGRVSRFKVIRFLASVYVQFFRAMPLLLLIWIPFTIDGALGFANGMGIDQDGRRLIYLVFGLAVYNGAVLAEILRSGINALPPGQAMAGHAIGLRHGQTMRLIVMPQAIRNMLPAVLAQLVILLKDTALGYAITYPDLLHEAQIIGRDYANSFLQVLLIAAFVYFVLAASLSKLVTVVERKTARKVPKGTRPVNPAPDMGQAGTLA</sequence>
<dbReference type="GO" id="GO:0022857">
    <property type="term" value="F:transmembrane transporter activity"/>
    <property type="evidence" value="ECO:0007669"/>
    <property type="project" value="InterPro"/>
</dbReference>
<dbReference type="EMBL" id="VLLL01000005">
    <property type="protein sequence ID" value="TWJ15309.1"/>
    <property type="molecule type" value="Genomic_DNA"/>
</dbReference>
<evidence type="ECO:0000256" key="1">
    <source>
        <dbReference type="ARBA" id="ARBA00004651"/>
    </source>
</evidence>
<evidence type="ECO:0000256" key="7">
    <source>
        <dbReference type="RuleBase" id="RU363032"/>
    </source>
</evidence>
<evidence type="ECO:0000256" key="2">
    <source>
        <dbReference type="ARBA" id="ARBA00022448"/>
    </source>
</evidence>
<dbReference type="AlphaFoldDB" id="A0A562VBQ5"/>
<dbReference type="PANTHER" id="PTHR30614:SF21">
    <property type="entry name" value="AMINO ACID ABC TRANSPORTER PERMEASE"/>
    <property type="match status" value="1"/>
</dbReference>
<keyword evidence="6 7" id="KW-0472">Membrane</keyword>
<dbReference type="InterPro" id="IPR043429">
    <property type="entry name" value="ArtM/GltK/GlnP/TcyL/YhdX-like"/>
</dbReference>
<feature type="transmembrane region" description="Helical" evidence="7">
    <location>
        <begin position="106"/>
        <end position="128"/>
    </location>
</feature>
<feature type="domain" description="ABC transmembrane type-1" evidence="9">
    <location>
        <begin position="72"/>
        <end position="269"/>
    </location>
</feature>
<dbReference type="OrthoDB" id="4543034at2"/>
<dbReference type="PROSITE" id="PS50928">
    <property type="entry name" value="ABC_TM1"/>
    <property type="match status" value="1"/>
</dbReference>
<comment type="subcellular location">
    <subcellularLocation>
        <location evidence="1 7">Cell membrane</location>
        <topology evidence="1 7">Multi-pass membrane protein</topology>
    </subcellularLocation>
</comment>
<feature type="region of interest" description="Disordered" evidence="8">
    <location>
        <begin position="280"/>
        <end position="300"/>
    </location>
</feature>
<dbReference type="NCBIfam" id="TIGR01726">
    <property type="entry name" value="HEQRo_perm_3TM"/>
    <property type="match status" value="1"/>
</dbReference>
<feature type="transmembrane region" description="Helical" evidence="7">
    <location>
        <begin position="148"/>
        <end position="168"/>
    </location>
</feature>
<keyword evidence="4 7" id="KW-0812">Transmembrane</keyword>
<evidence type="ECO:0000313" key="11">
    <source>
        <dbReference type="Proteomes" id="UP000321617"/>
    </source>
</evidence>
<feature type="transmembrane region" description="Helical" evidence="7">
    <location>
        <begin position="247"/>
        <end position="269"/>
    </location>
</feature>
<dbReference type="SUPFAM" id="SSF161098">
    <property type="entry name" value="MetI-like"/>
    <property type="match status" value="1"/>
</dbReference>
<evidence type="ECO:0000259" key="9">
    <source>
        <dbReference type="PROSITE" id="PS50928"/>
    </source>
</evidence>
<dbReference type="RefSeq" id="WP_147133782.1">
    <property type="nucleotide sequence ID" value="NZ_BAABIJ010000001.1"/>
</dbReference>
<comment type="similarity">
    <text evidence="7">Belongs to the binding-protein-dependent transport system permease family.</text>
</comment>
<keyword evidence="11" id="KW-1185">Reference proteome</keyword>
<name>A0A562VBQ5_9ACTN</name>
<dbReference type="Proteomes" id="UP000321617">
    <property type="component" value="Unassembled WGS sequence"/>
</dbReference>
<evidence type="ECO:0000256" key="5">
    <source>
        <dbReference type="ARBA" id="ARBA00022989"/>
    </source>
</evidence>
<dbReference type="GO" id="GO:0043190">
    <property type="term" value="C:ATP-binding cassette (ABC) transporter complex"/>
    <property type="evidence" value="ECO:0007669"/>
    <property type="project" value="InterPro"/>
</dbReference>
<feature type="transmembrane region" description="Helical" evidence="7">
    <location>
        <begin position="25"/>
        <end position="45"/>
    </location>
</feature>
<dbReference type="CDD" id="cd06261">
    <property type="entry name" value="TM_PBP2"/>
    <property type="match status" value="1"/>
</dbReference>
<evidence type="ECO:0000256" key="4">
    <source>
        <dbReference type="ARBA" id="ARBA00022692"/>
    </source>
</evidence>
<reference evidence="10 11" key="1">
    <citation type="journal article" date="2013" name="Stand. Genomic Sci.">
        <title>Genomic Encyclopedia of Type Strains, Phase I: The one thousand microbial genomes (KMG-I) project.</title>
        <authorList>
            <person name="Kyrpides N.C."/>
            <person name="Woyke T."/>
            <person name="Eisen J.A."/>
            <person name="Garrity G."/>
            <person name="Lilburn T.G."/>
            <person name="Beck B.J."/>
            <person name="Whitman W.B."/>
            <person name="Hugenholtz P."/>
            <person name="Klenk H.P."/>
        </authorList>
    </citation>
    <scope>NUCLEOTIDE SEQUENCE [LARGE SCALE GENOMIC DNA]</scope>
    <source>
        <strain evidence="10 11">DSM 45044</strain>
    </source>
</reference>
<organism evidence="10 11">
    <name type="scientific">Stackebrandtia albiflava</name>
    <dbReference type="NCBI Taxonomy" id="406432"/>
    <lineage>
        <taxon>Bacteria</taxon>
        <taxon>Bacillati</taxon>
        <taxon>Actinomycetota</taxon>
        <taxon>Actinomycetes</taxon>
        <taxon>Glycomycetales</taxon>
        <taxon>Glycomycetaceae</taxon>
        <taxon>Stackebrandtia</taxon>
    </lineage>
</organism>
<accession>A0A562VBQ5</accession>
<dbReference type="InterPro" id="IPR010065">
    <property type="entry name" value="AA_ABC_transptr_permease_3TM"/>
</dbReference>
<keyword evidence="5 7" id="KW-1133">Transmembrane helix</keyword>
<protein>
    <submittedName>
        <fullName evidence="10">Glutamate transport system permease protein</fullName>
    </submittedName>
</protein>
<keyword evidence="3" id="KW-1003">Cell membrane</keyword>
<dbReference type="Gene3D" id="1.10.3720.10">
    <property type="entry name" value="MetI-like"/>
    <property type="match status" value="1"/>
</dbReference>
<evidence type="ECO:0000256" key="6">
    <source>
        <dbReference type="ARBA" id="ARBA00023136"/>
    </source>
</evidence>
<dbReference type="InterPro" id="IPR035906">
    <property type="entry name" value="MetI-like_sf"/>
</dbReference>